<evidence type="ECO:0000313" key="3">
    <source>
        <dbReference type="Proteomes" id="UP000305948"/>
    </source>
</evidence>
<accession>A0A5C3NH17</accession>
<protein>
    <recommendedName>
        <fullName evidence="4">CoA-dependent acyltransferase</fullName>
    </recommendedName>
</protein>
<feature type="region of interest" description="Disordered" evidence="1">
    <location>
        <begin position="1"/>
        <end position="20"/>
    </location>
</feature>
<evidence type="ECO:0000313" key="2">
    <source>
        <dbReference type="EMBL" id="TFK56650.1"/>
    </source>
</evidence>
<dbReference type="PANTHER" id="PTHR28037">
    <property type="entry name" value="ALCOHOL O-ACETYLTRANSFERASE 1-RELATED"/>
    <property type="match status" value="1"/>
</dbReference>
<dbReference type="Gene3D" id="3.30.559.10">
    <property type="entry name" value="Chloramphenicol acetyltransferase-like domain"/>
    <property type="match status" value="1"/>
</dbReference>
<dbReference type="InterPro" id="IPR052058">
    <property type="entry name" value="Alcohol_O-acetyltransferase"/>
</dbReference>
<dbReference type="Proteomes" id="UP000305948">
    <property type="component" value="Unassembled WGS sequence"/>
</dbReference>
<reference evidence="2 3" key="1">
    <citation type="journal article" date="2019" name="Nat. Ecol. Evol.">
        <title>Megaphylogeny resolves global patterns of mushroom evolution.</title>
        <authorList>
            <person name="Varga T."/>
            <person name="Krizsan K."/>
            <person name="Foldi C."/>
            <person name="Dima B."/>
            <person name="Sanchez-Garcia M."/>
            <person name="Sanchez-Ramirez S."/>
            <person name="Szollosi G.J."/>
            <person name="Szarkandi J.G."/>
            <person name="Papp V."/>
            <person name="Albert L."/>
            <person name="Andreopoulos W."/>
            <person name="Angelini C."/>
            <person name="Antonin V."/>
            <person name="Barry K.W."/>
            <person name="Bougher N.L."/>
            <person name="Buchanan P."/>
            <person name="Buyck B."/>
            <person name="Bense V."/>
            <person name="Catcheside P."/>
            <person name="Chovatia M."/>
            <person name="Cooper J."/>
            <person name="Damon W."/>
            <person name="Desjardin D."/>
            <person name="Finy P."/>
            <person name="Geml J."/>
            <person name="Haridas S."/>
            <person name="Hughes K."/>
            <person name="Justo A."/>
            <person name="Karasinski D."/>
            <person name="Kautmanova I."/>
            <person name="Kiss B."/>
            <person name="Kocsube S."/>
            <person name="Kotiranta H."/>
            <person name="LaButti K.M."/>
            <person name="Lechner B.E."/>
            <person name="Liimatainen K."/>
            <person name="Lipzen A."/>
            <person name="Lukacs Z."/>
            <person name="Mihaltcheva S."/>
            <person name="Morgado L.N."/>
            <person name="Niskanen T."/>
            <person name="Noordeloos M.E."/>
            <person name="Ohm R.A."/>
            <person name="Ortiz-Santana B."/>
            <person name="Ovrebo C."/>
            <person name="Racz N."/>
            <person name="Riley R."/>
            <person name="Savchenko A."/>
            <person name="Shiryaev A."/>
            <person name="Soop K."/>
            <person name="Spirin V."/>
            <person name="Szebenyi C."/>
            <person name="Tomsovsky M."/>
            <person name="Tulloss R.E."/>
            <person name="Uehling J."/>
            <person name="Grigoriev I.V."/>
            <person name="Vagvolgyi C."/>
            <person name="Papp T."/>
            <person name="Martin F.M."/>
            <person name="Miettinen O."/>
            <person name="Hibbett D.S."/>
            <person name="Nagy L.G."/>
        </authorList>
    </citation>
    <scope>NUCLEOTIDE SEQUENCE [LARGE SCALE GENOMIC DNA]</scope>
    <source>
        <strain evidence="2 3">OMC1185</strain>
    </source>
</reference>
<evidence type="ECO:0008006" key="4">
    <source>
        <dbReference type="Google" id="ProtNLM"/>
    </source>
</evidence>
<dbReference type="InterPro" id="IPR023213">
    <property type="entry name" value="CAT-like_dom_sf"/>
</dbReference>
<dbReference type="EMBL" id="ML213503">
    <property type="protein sequence ID" value="TFK56650.1"/>
    <property type="molecule type" value="Genomic_DNA"/>
</dbReference>
<keyword evidence="3" id="KW-1185">Reference proteome</keyword>
<name>A0A5C3NH17_9AGAM</name>
<dbReference type="Gene3D" id="3.30.559.30">
    <property type="entry name" value="Nonribosomal peptide synthetase, condensation domain"/>
    <property type="match status" value="1"/>
</dbReference>
<dbReference type="OrthoDB" id="3355480at2759"/>
<sequence>MQSGLPTPPLTEDDNANDSSYTDLLKSLSIESTSDAPECSSRLERKFGDSELAFYLPSRQMGVNDMYLAFEFRAVERVMRRSRVRVAWALLRLRHPLLASMVEMHSYHDVRFVYDAPKSPDEVLLDANTALDYCALTKEDLADRYVNGPRTLSDSRLSYLTISQPRVGPSSLPTPPLSPACYSTPSYEDLPTEELYDYTIFMCAAHFIGDGMSLLDLCKTLFDILGSDKTTCQLEGQLRDEWHVKFVETTSLSHVLPVAAEGRLPTLQGKFRRAAAKVDFWRDQQKNIGGQAFPRWQSRTRQIGIRSVSFDVEKTAKILKKCKKERMSVSLVVFALCNMAWARSQPDNKHLPMMMYSALSLRPYLKPSYPLSSDLFLAVGYFNIVLPSFIPKDSNEAKLFWHRARSARDQCVRTAKSRMLPYRSREMAHKRAEQARAWAVVDDTKADSPAKPKEQPTVLADVPKTPSATLLGISLLGNLNSFCDHAKAPLFEVVGMLPGVRQRAGGMLMFSYTFAHKLYIVVNWDELGYDRDVFDEFWDGVVGGVDEFLC</sequence>
<organism evidence="2 3">
    <name type="scientific">Heliocybe sulcata</name>
    <dbReference type="NCBI Taxonomy" id="5364"/>
    <lineage>
        <taxon>Eukaryota</taxon>
        <taxon>Fungi</taxon>
        <taxon>Dikarya</taxon>
        <taxon>Basidiomycota</taxon>
        <taxon>Agaricomycotina</taxon>
        <taxon>Agaricomycetes</taxon>
        <taxon>Gloeophyllales</taxon>
        <taxon>Gloeophyllaceae</taxon>
        <taxon>Heliocybe</taxon>
    </lineage>
</organism>
<dbReference type="AlphaFoldDB" id="A0A5C3NH17"/>
<dbReference type="PANTHER" id="PTHR28037:SF1">
    <property type="entry name" value="ALCOHOL O-ACETYLTRANSFERASE 1-RELATED"/>
    <property type="match status" value="1"/>
</dbReference>
<proteinExistence type="predicted"/>
<evidence type="ECO:0000256" key="1">
    <source>
        <dbReference type="SAM" id="MobiDB-lite"/>
    </source>
</evidence>
<gene>
    <name evidence="2" type="ORF">OE88DRAFT_1730120</name>
</gene>